<accession>A0A4R1RRS3</accession>
<protein>
    <submittedName>
        <fullName evidence="2">NlpE-like protein</fullName>
    </submittedName>
</protein>
<dbReference type="OrthoDB" id="1442373at2"/>
<dbReference type="InterPro" id="IPR043176">
    <property type="entry name" value="NlpE_N_sf"/>
</dbReference>
<dbReference type="InterPro" id="IPR007298">
    <property type="entry name" value="Cu-R_lipoprotein_NlpE"/>
</dbReference>
<proteinExistence type="predicted"/>
<keyword evidence="3" id="KW-1185">Reference proteome</keyword>
<feature type="chain" id="PRO_5020723230" evidence="1">
    <location>
        <begin position="19"/>
        <end position="138"/>
    </location>
</feature>
<evidence type="ECO:0000313" key="2">
    <source>
        <dbReference type="EMBL" id="TCL69145.1"/>
    </source>
</evidence>
<evidence type="ECO:0000313" key="3">
    <source>
        <dbReference type="Proteomes" id="UP000295455"/>
    </source>
</evidence>
<organism evidence="2 3">
    <name type="scientific">Mariniflexile fucanivorans</name>
    <dbReference type="NCBI Taxonomy" id="264023"/>
    <lineage>
        <taxon>Bacteria</taxon>
        <taxon>Pseudomonadati</taxon>
        <taxon>Bacteroidota</taxon>
        <taxon>Flavobacteriia</taxon>
        <taxon>Flavobacteriales</taxon>
        <taxon>Flavobacteriaceae</taxon>
        <taxon>Mariniflexile</taxon>
    </lineage>
</organism>
<dbReference type="Proteomes" id="UP000295455">
    <property type="component" value="Unassembled WGS sequence"/>
</dbReference>
<reference evidence="2 3" key="1">
    <citation type="submission" date="2019-03" db="EMBL/GenBank/DDBJ databases">
        <title>Genomic Encyclopedia of Type Strains, Phase IV (KMG-IV): sequencing the most valuable type-strain genomes for metagenomic binning, comparative biology and taxonomic classification.</title>
        <authorList>
            <person name="Goeker M."/>
        </authorList>
    </citation>
    <scope>NUCLEOTIDE SEQUENCE [LARGE SCALE GENOMIC DNA]</scope>
    <source>
        <strain evidence="2 3">DSM 18792</strain>
    </source>
</reference>
<dbReference type="RefSeq" id="WP_132214662.1">
    <property type="nucleotide sequence ID" value="NZ_OX156936.1"/>
</dbReference>
<feature type="signal peptide" evidence="1">
    <location>
        <begin position="1"/>
        <end position="18"/>
    </location>
</feature>
<gene>
    <name evidence="2" type="ORF">EV196_101579</name>
</gene>
<dbReference type="EMBL" id="SLUP01000001">
    <property type="protein sequence ID" value="TCL69145.1"/>
    <property type="molecule type" value="Genomic_DNA"/>
</dbReference>
<keyword evidence="1" id="KW-0732">Signal</keyword>
<evidence type="ECO:0000256" key="1">
    <source>
        <dbReference type="SAM" id="SignalP"/>
    </source>
</evidence>
<dbReference type="AlphaFoldDB" id="A0A4R1RRS3"/>
<dbReference type="Gene3D" id="2.40.128.300">
    <property type="match status" value="1"/>
</dbReference>
<sequence>MKYIVLLLVFCFSLSVFAQAGVYIRESKNTDGTKMKWTLTLNDDGVFLYHFYRNIEGVGNPEENFYGKGTWKAENNVISLTTNKETDLDDMHTMNFSNSKARYTTKSPRDTSDKVLKTSLRFYESDIFHIKGLELFKE</sequence>
<dbReference type="Pfam" id="PF04170">
    <property type="entry name" value="NlpE"/>
    <property type="match status" value="1"/>
</dbReference>
<comment type="caution">
    <text evidence="2">The sequence shown here is derived from an EMBL/GenBank/DDBJ whole genome shotgun (WGS) entry which is preliminary data.</text>
</comment>
<name>A0A4R1RRS3_9FLAO</name>